<organism evidence="2 3">
    <name type="scientific">Pseudomonas fluorescens</name>
    <dbReference type="NCBI Taxonomy" id="294"/>
    <lineage>
        <taxon>Bacteria</taxon>
        <taxon>Pseudomonadati</taxon>
        <taxon>Pseudomonadota</taxon>
        <taxon>Gammaproteobacteria</taxon>
        <taxon>Pseudomonadales</taxon>
        <taxon>Pseudomonadaceae</taxon>
        <taxon>Pseudomonas</taxon>
    </lineage>
</organism>
<dbReference type="AlphaFoldDB" id="A0A5E7AMQ4"/>
<feature type="chain" id="PRO_5022811533" description="DUF1566 domain-containing protein" evidence="1">
    <location>
        <begin position="26"/>
        <end position="288"/>
    </location>
</feature>
<sequence precursor="true">MRFTILLPSLLTFLFTLSISNIAFAACTAPNGVAGSLDYDDATKTRKICDGTNWKVLEEVDYSTTGARQRLQVADDAGTCTALKTGRLRYNGTATWEYCNGSAWVPFESAGCTGPASCPAVGDVCTDGSVFAGCPSPGYQATFVTRCDAGQTWNGTTCTGTRSTFAWNNGNSTGYTTTNVTGFDGETNTTALVAADSNSGVGGVQPHLAAAYCSSLSIHSQTDWFLPSISEIHMIWVNATAIGFLGTGNFQVSNELDNTDSWYQTIPAGGQRSYTKDTNTRYIRCARR</sequence>
<proteinExistence type="predicted"/>
<gene>
    <name evidence="2" type="ORF">PS691_01003</name>
</gene>
<evidence type="ECO:0000313" key="2">
    <source>
        <dbReference type="EMBL" id="VVN79805.1"/>
    </source>
</evidence>
<evidence type="ECO:0000313" key="3">
    <source>
        <dbReference type="Proteomes" id="UP000337909"/>
    </source>
</evidence>
<dbReference type="EMBL" id="CABVHQ010000006">
    <property type="protein sequence ID" value="VVN79805.1"/>
    <property type="molecule type" value="Genomic_DNA"/>
</dbReference>
<dbReference type="Proteomes" id="UP000337909">
    <property type="component" value="Unassembled WGS sequence"/>
</dbReference>
<dbReference type="PROSITE" id="PS51257">
    <property type="entry name" value="PROKAR_LIPOPROTEIN"/>
    <property type="match status" value="1"/>
</dbReference>
<dbReference type="OrthoDB" id="5573519at2"/>
<keyword evidence="1" id="KW-0732">Signal</keyword>
<accession>A0A5E7AMQ4</accession>
<evidence type="ECO:0000256" key="1">
    <source>
        <dbReference type="SAM" id="SignalP"/>
    </source>
</evidence>
<name>A0A5E7AMQ4_PSEFL</name>
<reference evidence="2 3" key="1">
    <citation type="submission" date="2019-09" db="EMBL/GenBank/DDBJ databases">
        <authorList>
            <person name="Chandra G."/>
            <person name="Truman W A."/>
        </authorList>
    </citation>
    <scope>NUCLEOTIDE SEQUENCE [LARGE SCALE GENOMIC DNA]</scope>
    <source>
        <strain evidence="2">PS691</strain>
    </source>
</reference>
<evidence type="ECO:0008006" key="4">
    <source>
        <dbReference type="Google" id="ProtNLM"/>
    </source>
</evidence>
<feature type="signal peptide" evidence="1">
    <location>
        <begin position="1"/>
        <end position="25"/>
    </location>
</feature>
<dbReference type="RefSeq" id="WP_150641084.1">
    <property type="nucleotide sequence ID" value="NZ_CABVHQ010000006.1"/>
</dbReference>
<protein>
    <recommendedName>
        <fullName evidence="4">DUF1566 domain-containing protein</fullName>
    </recommendedName>
</protein>